<evidence type="ECO:0000313" key="5">
    <source>
        <dbReference type="EMBL" id="MST49181.1"/>
    </source>
</evidence>
<sequence length="244" mass="26744">MGHETYTKPLVKVDSLTKTYGGGRSVRTALNSLTLDLKPGKIIGLLGENGSGKTTLLKILAGVLTPSAGTATIAGEKPSLKTKSLTSFQPDASVLPNSIKGENAIKMYADFFPDFDAAKAHELLEFLGLETSLKTSEMSKGMREKLQLALAMSRHAKLYLLDEPISGVDPASREALLQTILKGWNPEATLLISTHLVTDIETVLDEVIYLHQGRLFRHAEADELREEYGLSLDQIFRKEYSNVR</sequence>
<dbReference type="InterPro" id="IPR051782">
    <property type="entry name" value="ABC_Transporter_VariousFunc"/>
</dbReference>
<evidence type="ECO:0000256" key="3">
    <source>
        <dbReference type="ARBA" id="ARBA00022840"/>
    </source>
</evidence>
<dbReference type="PANTHER" id="PTHR42939">
    <property type="entry name" value="ABC TRANSPORTER ATP-BINDING PROTEIN ALBC-RELATED"/>
    <property type="match status" value="1"/>
</dbReference>
<keyword evidence="6" id="KW-1185">Reference proteome</keyword>
<comment type="caution">
    <text evidence="5">The sequence shown here is derived from an EMBL/GenBank/DDBJ whole genome shotgun (WGS) entry which is preliminary data.</text>
</comment>
<dbReference type="AlphaFoldDB" id="A0A7K0K116"/>
<keyword evidence="1" id="KW-0813">Transport</keyword>
<dbReference type="PANTHER" id="PTHR42939:SF1">
    <property type="entry name" value="ABC TRANSPORTER ATP-BINDING PROTEIN ALBC-RELATED"/>
    <property type="match status" value="1"/>
</dbReference>
<dbReference type="GO" id="GO:0016887">
    <property type="term" value="F:ATP hydrolysis activity"/>
    <property type="evidence" value="ECO:0007669"/>
    <property type="project" value="InterPro"/>
</dbReference>
<evidence type="ECO:0000256" key="1">
    <source>
        <dbReference type="ARBA" id="ARBA00022448"/>
    </source>
</evidence>
<organism evidence="5 6">
    <name type="scientific">Mobiluncus porci</name>
    <dbReference type="NCBI Taxonomy" id="2652278"/>
    <lineage>
        <taxon>Bacteria</taxon>
        <taxon>Bacillati</taxon>
        <taxon>Actinomycetota</taxon>
        <taxon>Actinomycetes</taxon>
        <taxon>Actinomycetales</taxon>
        <taxon>Actinomycetaceae</taxon>
        <taxon>Mobiluncus</taxon>
    </lineage>
</organism>
<dbReference type="PROSITE" id="PS50893">
    <property type="entry name" value="ABC_TRANSPORTER_2"/>
    <property type="match status" value="1"/>
</dbReference>
<dbReference type="GO" id="GO:0005524">
    <property type="term" value="F:ATP binding"/>
    <property type="evidence" value="ECO:0007669"/>
    <property type="project" value="UniProtKB-KW"/>
</dbReference>
<protein>
    <submittedName>
        <fullName evidence="5">ABC transporter ATP-binding protein</fullName>
    </submittedName>
</protein>
<reference evidence="5 6" key="1">
    <citation type="submission" date="2019-08" db="EMBL/GenBank/DDBJ databases">
        <title>In-depth cultivation of the pig gut microbiome towards novel bacterial diversity and tailored functional studies.</title>
        <authorList>
            <person name="Wylensek D."/>
            <person name="Hitch T.C.A."/>
            <person name="Clavel T."/>
        </authorList>
    </citation>
    <scope>NUCLEOTIDE SEQUENCE [LARGE SCALE GENOMIC DNA]</scope>
    <source>
        <strain evidence="5 6">RF-GAM-744-WT-7</strain>
    </source>
</reference>
<proteinExistence type="predicted"/>
<keyword evidence="3 5" id="KW-0067">ATP-binding</keyword>
<gene>
    <name evidence="5" type="ORF">FYJ63_02780</name>
</gene>
<dbReference type="RefSeq" id="WP_154543593.1">
    <property type="nucleotide sequence ID" value="NZ_VUMY01000004.1"/>
</dbReference>
<dbReference type="SUPFAM" id="SSF52540">
    <property type="entry name" value="P-loop containing nucleoside triphosphate hydrolases"/>
    <property type="match status" value="1"/>
</dbReference>
<evidence type="ECO:0000256" key="2">
    <source>
        <dbReference type="ARBA" id="ARBA00022741"/>
    </source>
</evidence>
<dbReference type="CDD" id="cd03230">
    <property type="entry name" value="ABC_DR_subfamily_A"/>
    <property type="match status" value="1"/>
</dbReference>
<name>A0A7K0K116_9ACTO</name>
<dbReference type="InterPro" id="IPR003593">
    <property type="entry name" value="AAA+_ATPase"/>
</dbReference>
<evidence type="ECO:0000259" key="4">
    <source>
        <dbReference type="PROSITE" id="PS50893"/>
    </source>
</evidence>
<dbReference type="SMART" id="SM00382">
    <property type="entry name" value="AAA"/>
    <property type="match status" value="1"/>
</dbReference>
<keyword evidence="2" id="KW-0547">Nucleotide-binding</keyword>
<evidence type="ECO:0000313" key="6">
    <source>
        <dbReference type="Proteomes" id="UP000442535"/>
    </source>
</evidence>
<dbReference type="InterPro" id="IPR003439">
    <property type="entry name" value="ABC_transporter-like_ATP-bd"/>
</dbReference>
<dbReference type="Pfam" id="PF00005">
    <property type="entry name" value="ABC_tran"/>
    <property type="match status" value="1"/>
</dbReference>
<dbReference type="Proteomes" id="UP000442535">
    <property type="component" value="Unassembled WGS sequence"/>
</dbReference>
<dbReference type="InterPro" id="IPR027417">
    <property type="entry name" value="P-loop_NTPase"/>
</dbReference>
<dbReference type="EMBL" id="VUMY01000004">
    <property type="protein sequence ID" value="MST49181.1"/>
    <property type="molecule type" value="Genomic_DNA"/>
</dbReference>
<dbReference type="Gene3D" id="3.40.50.300">
    <property type="entry name" value="P-loop containing nucleotide triphosphate hydrolases"/>
    <property type="match status" value="1"/>
</dbReference>
<accession>A0A7K0K116</accession>
<feature type="domain" description="ABC transporter" evidence="4">
    <location>
        <begin position="11"/>
        <end position="237"/>
    </location>
</feature>